<dbReference type="PANTHER" id="PTHR12570">
    <property type="match status" value="1"/>
</dbReference>
<dbReference type="InterPro" id="IPR036871">
    <property type="entry name" value="PX_dom_sf"/>
</dbReference>
<feature type="transmembrane region" description="Helical" evidence="6">
    <location>
        <begin position="205"/>
        <end position="225"/>
    </location>
</feature>
<dbReference type="InterPro" id="IPR003114">
    <property type="entry name" value="Phox_assoc"/>
</dbReference>
<feature type="transmembrane region" description="Helical" evidence="6">
    <location>
        <begin position="1435"/>
        <end position="1456"/>
    </location>
</feature>
<organism evidence="8 9">
    <name type="scientific">Pneumocystis wakefieldiae</name>
    <dbReference type="NCBI Taxonomy" id="38082"/>
    <lineage>
        <taxon>Eukaryota</taxon>
        <taxon>Fungi</taxon>
        <taxon>Dikarya</taxon>
        <taxon>Ascomycota</taxon>
        <taxon>Taphrinomycotina</taxon>
        <taxon>Pneumocystomycetes</taxon>
        <taxon>Pneumocystaceae</taxon>
        <taxon>Pneumocystis</taxon>
    </lineage>
</organism>
<dbReference type="Pfam" id="PF00787">
    <property type="entry name" value="PX"/>
    <property type="match status" value="1"/>
</dbReference>
<dbReference type="GO" id="GO:0016020">
    <property type="term" value="C:membrane"/>
    <property type="evidence" value="ECO:0007669"/>
    <property type="project" value="UniProtKB-SubCell"/>
</dbReference>
<dbReference type="Pfam" id="PF02194">
    <property type="entry name" value="PXA"/>
    <property type="match status" value="1"/>
</dbReference>
<dbReference type="SUPFAM" id="SSF103481">
    <property type="entry name" value="Multidrug resistance efflux transporter EmrE"/>
    <property type="match status" value="1"/>
</dbReference>
<evidence type="ECO:0000256" key="5">
    <source>
        <dbReference type="SAM" id="MobiDB-lite"/>
    </source>
</evidence>
<evidence type="ECO:0000256" key="4">
    <source>
        <dbReference type="ARBA" id="ARBA00023136"/>
    </source>
</evidence>
<dbReference type="SMART" id="SM00313">
    <property type="entry name" value="PXA"/>
    <property type="match status" value="1"/>
</dbReference>
<proteinExistence type="predicted"/>
<accession>A0A899G4E7</accession>
<evidence type="ECO:0000259" key="7">
    <source>
        <dbReference type="PROSITE" id="PS51207"/>
    </source>
</evidence>
<feature type="transmembrane region" description="Helical" evidence="6">
    <location>
        <begin position="103"/>
        <end position="130"/>
    </location>
</feature>
<evidence type="ECO:0000313" key="8">
    <source>
        <dbReference type="EMBL" id="QSL66208.1"/>
    </source>
</evidence>
<feature type="compositionally biased region" description="Polar residues" evidence="5">
    <location>
        <begin position="1288"/>
        <end position="1298"/>
    </location>
</feature>
<dbReference type="Gene3D" id="3.30.1520.10">
    <property type="entry name" value="Phox-like domain"/>
    <property type="match status" value="1"/>
</dbReference>
<name>A0A899G4E7_9ASCO</name>
<dbReference type="InterPro" id="IPR008521">
    <property type="entry name" value="Mg_trans_NIPA"/>
</dbReference>
<dbReference type="OrthoDB" id="41200at2759"/>
<reference evidence="8" key="1">
    <citation type="submission" date="2020-06" db="EMBL/GenBank/DDBJ databases">
        <title>Genomes of multiple members of Pneumocystis genus reveal paths to human pathogen Pneumocystis jirovecii.</title>
        <authorList>
            <person name="Cisse O.H."/>
            <person name="Ma L."/>
            <person name="Dekker J."/>
            <person name="Khil P."/>
            <person name="Jo J."/>
            <person name="Brenchley J."/>
            <person name="Blair R."/>
            <person name="Pahar B."/>
            <person name="Chabe M."/>
            <person name="Van Rompay K.A."/>
            <person name="Keesler R."/>
            <person name="Sukura A."/>
            <person name="Hirsch V."/>
            <person name="Kutty G."/>
            <person name="Liu Y."/>
            <person name="Peng L."/>
            <person name="Chen J."/>
            <person name="Song J."/>
            <person name="Weissenbacher-Lang C."/>
            <person name="Xu J."/>
            <person name="Upham N.S."/>
            <person name="Stajich J.E."/>
            <person name="Cuomo C.A."/>
            <person name="Cushion M.T."/>
            <person name="Kovacs J.A."/>
        </authorList>
    </citation>
    <scope>NUCLEOTIDE SEQUENCE</scope>
    <source>
        <strain evidence="8">2A</strain>
    </source>
</reference>
<feature type="transmembrane region" description="Helical" evidence="6">
    <location>
        <begin position="437"/>
        <end position="469"/>
    </location>
</feature>
<comment type="subcellular location">
    <subcellularLocation>
        <location evidence="1">Membrane</location>
        <topology evidence="1">Multi-pass membrane protein</topology>
    </subcellularLocation>
</comment>
<evidence type="ECO:0000256" key="3">
    <source>
        <dbReference type="ARBA" id="ARBA00022989"/>
    </source>
</evidence>
<feature type="transmembrane region" description="Helical" evidence="6">
    <location>
        <begin position="12"/>
        <end position="42"/>
    </location>
</feature>
<dbReference type="SUPFAM" id="SSF64268">
    <property type="entry name" value="PX domain"/>
    <property type="match status" value="1"/>
</dbReference>
<feature type="compositionally biased region" description="Polar residues" evidence="5">
    <location>
        <begin position="727"/>
        <end position="738"/>
    </location>
</feature>
<dbReference type="GO" id="GO:0035091">
    <property type="term" value="F:phosphatidylinositol binding"/>
    <property type="evidence" value="ECO:0007669"/>
    <property type="project" value="InterPro"/>
</dbReference>
<feature type="region of interest" description="Disordered" evidence="5">
    <location>
        <begin position="1274"/>
        <end position="1335"/>
    </location>
</feature>
<feature type="region of interest" description="Disordered" evidence="5">
    <location>
        <begin position="1078"/>
        <end position="1102"/>
    </location>
</feature>
<keyword evidence="3 6" id="KW-1133">Transmembrane helix</keyword>
<dbReference type="PROSITE" id="PS51207">
    <property type="entry name" value="PXA"/>
    <property type="match status" value="1"/>
</dbReference>
<dbReference type="CDD" id="cd06093">
    <property type="entry name" value="PX_domain"/>
    <property type="match status" value="1"/>
</dbReference>
<keyword evidence="2 6" id="KW-0812">Transmembrane</keyword>
<feature type="compositionally biased region" description="Basic and acidic residues" evidence="5">
    <location>
        <begin position="1080"/>
        <end position="1098"/>
    </location>
</feature>
<gene>
    <name evidence="8" type="ORF">MERGE_000583</name>
</gene>
<dbReference type="Proteomes" id="UP000663699">
    <property type="component" value="Chromosome 10"/>
</dbReference>
<feature type="compositionally biased region" description="Basic and acidic residues" evidence="5">
    <location>
        <begin position="1311"/>
        <end position="1324"/>
    </location>
</feature>
<keyword evidence="9" id="KW-1185">Reference proteome</keyword>
<feature type="domain" description="PXA" evidence="7">
    <location>
        <begin position="507"/>
        <end position="687"/>
    </location>
</feature>
<dbReference type="InterPro" id="IPR001683">
    <property type="entry name" value="PX_dom"/>
</dbReference>
<dbReference type="EMBL" id="CP054541">
    <property type="protein sequence ID" value="QSL66208.1"/>
    <property type="molecule type" value="Genomic_DNA"/>
</dbReference>
<dbReference type="Pfam" id="PF05653">
    <property type="entry name" value="Mg_trans_NIPA"/>
    <property type="match status" value="1"/>
</dbReference>
<evidence type="ECO:0000313" key="9">
    <source>
        <dbReference type="Proteomes" id="UP000663699"/>
    </source>
</evidence>
<dbReference type="PANTHER" id="PTHR12570:SF92">
    <property type="entry name" value="SPICHTHYIN, ISOFORM B"/>
    <property type="match status" value="1"/>
</dbReference>
<evidence type="ECO:0000256" key="6">
    <source>
        <dbReference type="SAM" id="Phobius"/>
    </source>
</evidence>
<dbReference type="InterPro" id="IPR013937">
    <property type="entry name" value="Sorting_nexin_C"/>
</dbReference>
<keyword evidence="4 6" id="KW-0472">Membrane</keyword>
<feature type="transmembrane region" description="Helical" evidence="6">
    <location>
        <begin position="168"/>
        <end position="193"/>
    </location>
</feature>
<sequence>MIIMIIGELCNFIAYAFASAILVTPLGAMSIVVCSVGSSIFLKERLSFIGKIGCAFCIIGVCMIVINAPEQNSLEKIEKQLFFLYVLLLESGLALDWEIRQSVLVYISISSLVGGITVVCTQGFGMSIVSAISGVPGQFTHWFLYFLGVSIIIMILVEINYLNKALNIFNTAIVTPIYFTYFTTCTIVSTAVLHRGFHGPPIAIADVLLGFLTIVGGIILLQFSIGADSTSDTDMLSTGLSNIQKVADAVTDADVLDPGPAAVRGTFSFRQMDRKFSESSSNNFMRRISYSSVEFQKFTLSSSFPLEKVHKNSKGNTDKTPALSRSLTTKAHDFDTLDNNAAHSSLSIEKESLQKKSYCCEKANKGNASGLSNMKGISEPVQAASETSNYEESKEDGNNYRPLFLRLKKGAKSSLIYSRFSVFVKLTSIASKIHPSIWIFFVFLLVIITHILYIQVFWLMVGLIVGVMYQIRIPYMELSEENGAGIGAIEKEPFEAIQVQEHLVQLSSMIAASLSLLFDNIIKEYVLHWYYPISSDMSFPKACRVLFDNFFLSLYRHIASRSSYDITMMFFVQCSNTIIVALRELRSALAFSSDDHNINSLIAAYTAQNPNSALSRLLDRLLQRERFRFESENILRILCKKEDLDCLVLKTFAREMLTVQVFENIVETCSSSDFINEWIIYFYSTDKSRETDQGKGQEKSEAQLAMEEAMAEAAEMTRLLQDKSESQESPVSGQSSPIAFNGVITPEKRDYFKNSNITCFASPMRSRASSPDGRYHFKAFSNFKSSSPDRSRLSICDHRESRISGTLPQDMFMEKDISNFSRESLYDAEISLSYVNSELSPKKIIKSKWSIQFLITIEPAGSQVSGWVIIKKYSDFESLHEVLRRLAVVSGLHSFNKELPHWKNVNYEDLRVSLEVYLQKALKSKDLSDSHAMKSFLDKQSKCDSINFSVKRKSWQQLRNVSDGVRDVIKVPAAGGKAIINALGAVGRKTFLDIPDNIFETEVENSLTDTLEESPVVNTENILFNTSKDDRHIPSCRSSFQSHTEKKDYIKSQTASPNILLDNNASNLTSETCSEELMLDPDKNNDFNEEKKSSHEKTGSNATKGFSNSDIQLFIDINFCILSEFYSLSPKTWSIRRSLLGILRSLLLRNGGTYVEIVKEAIEEKITNYFANEKWISEQMNEIIMKIWPPNPEKVIKKDSEKLLKEAKHLFLNKTIPDTLKSLVGGSATRESLEIVFESLQEKEFMRGILSSILSDILQNLPSLLSEFYLGKSDSTPSADSKGVGDKLSSTSGNNPTGLGSGESLVSGAKDSLKNGEDPLKGLKEGGLGDGGHSESVVVKLEDGTTKTTSGKLLTTVTVVSSYTTSVSGPTVLTENGVRYVLSGPGVITVTNCPCTRTLTFMTSTVTKCVCTPETMNLEVLATEDMPFVNYSTKLGITGFGLGYVAFFLVFLTMALL</sequence>
<feature type="region of interest" description="Disordered" evidence="5">
    <location>
        <begin position="719"/>
        <end position="739"/>
    </location>
</feature>
<protein>
    <recommendedName>
        <fullName evidence="7">PXA domain-containing protein</fullName>
    </recommendedName>
</protein>
<evidence type="ECO:0000256" key="2">
    <source>
        <dbReference type="ARBA" id="ARBA00022692"/>
    </source>
</evidence>
<evidence type="ECO:0000256" key="1">
    <source>
        <dbReference type="ARBA" id="ARBA00004141"/>
    </source>
</evidence>
<feature type="transmembrane region" description="Helical" evidence="6">
    <location>
        <begin position="142"/>
        <end position="162"/>
    </location>
</feature>
<dbReference type="GO" id="GO:0015095">
    <property type="term" value="F:magnesium ion transmembrane transporter activity"/>
    <property type="evidence" value="ECO:0007669"/>
    <property type="project" value="InterPro"/>
</dbReference>
<dbReference type="Pfam" id="PF08628">
    <property type="entry name" value="Nexin_C"/>
    <property type="match status" value="1"/>
</dbReference>
<feature type="transmembrane region" description="Helical" evidence="6">
    <location>
        <begin position="48"/>
        <end position="69"/>
    </location>
</feature>
<dbReference type="InterPro" id="IPR037185">
    <property type="entry name" value="EmrE-like"/>
</dbReference>